<name>E8ZIU6_MYCHL</name>
<feature type="chain" id="PRO_5003235740" evidence="2">
    <location>
        <begin position="21"/>
        <end position="153"/>
    </location>
</feature>
<dbReference type="HOGENOM" id="CLU_111546_1_0_14"/>
<dbReference type="KEGG" id="mha:HF1_10590"/>
<evidence type="ECO:0000256" key="2">
    <source>
        <dbReference type="SAM" id="SignalP"/>
    </source>
</evidence>
<feature type="compositionally biased region" description="Polar residues" evidence="1">
    <location>
        <begin position="38"/>
        <end position="47"/>
    </location>
</feature>
<organism evidence="3 4">
    <name type="scientific">Mycoplasma haemofelis (strain Langford 1)</name>
    <name type="common">Haemobartonella felis</name>
    <dbReference type="NCBI Taxonomy" id="941640"/>
    <lineage>
        <taxon>Bacteria</taxon>
        <taxon>Bacillati</taxon>
        <taxon>Mycoplasmatota</taxon>
        <taxon>Mollicutes</taxon>
        <taxon>Mycoplasmataceae</taxon>
        <taxon>Mycoplasma</taxon>
    </lineage>
</organism>
<proteinExistence type="predicted"/>
<feature type="signal peptide" evidence="2">
    <location>
        <begin position="1"/>
        <end position="20"/>
    </location>
</feature>
<protein>
    <submittedName>
        <fullName evidence="3">Uncharacterized protein</fullName>
    </submittedName>
</protein>
<sequence length="153" mass="16522">MAYSKILALGGLTAASGSVAGGFFLSSSSSGNKETENLKTTSASIQEETPAPNGKCFILVAGGVTRSGNTVNLTQIIERVEGAEEFLKRKQINTGQFATDVRGACRGVEDSKEDKNVYVYQESNQSWNYTSLMQQQDWVNNPQVNKSESVLKS</sequence>
<feature type="region of interest" description="Disordered" evidence="1">
    <location>
        <begin position="28"/>
        <end position="48"/>
    </location>
</feature>
<accession>E8ZIU6</accession>
<keyword evidence="4" id="KW-1185">Reference proteome</keyword>
<dbReference type="EMBL" id="FR773153">
    <property type="protein sequence ID" value="CBY93067.1"/>
    <property type="molecule type" value="Genomic_DNA"/>
</dbReference>
<evidence type="ECO:0000256" key="1">
    <source>
        <dbReference type="SAM" id="MobiDB-lite"/>
    </source>
</evidence>
<dbReference type="AlphaFoldDB" id="E8ZIU6"/>
<keyword evidence="2" id="KW-0732">Signal</keyword>
<gene>
    <name evidence="3" type="ORF">HF1_10590</name>
</gene>
<evidence type="ECO:0000313" key="3">
    <source>
        <dbReference type="EMBL" id="CBY93067.1"/>
    </source>
</evidence>
<reference evidence="3 4" key="1">
    <citation type="journal article" date="2011" name="J. Bacteriol.">
        <title>Complete genome sequence of Mycoplasma haemofelis, a hemotropic mycoplasma.</title>
        <authorList>
            <person name="Barker E.N."/>
            <person name="Helps C.R."/>
            <person name="Peters I.R."/>
            <person name="Darby A.C."/>
            <person name="Radford A.D."/>
            <person name="Tasker S."/>
        </authorList>
    </citation>
    <scope>NUCLEOTIDE SEQUENCE [LARGE SCALE GENOMIC DNA]</scope>
    <source>
        <strain evidence="3 4">Langford 1</strain>
    </source>
</reference>
<dbReference type="Proteomes" id="UP000008637">
    <property type="component" value="Chromosome"/>
</dbReference>
<evidence type="ECO:0000313" key="4">
    <source>
        <dbReference type="Proteomes" id="UP000008637"/>
    </source>
</evidence>